<reference evidence="7 8" key="1">
    <citation type="journal article" date="2015" name="Nature">
        <title>rRNA introns, odd ribosomes, and small enigmatic genomes across a large radiation of phyla.</title>
        <authorList>
            <person name="Brown C.T."/>
            <person name="Hug L.A."/>
            <person name="Thomas B.C."/>
            <person name="Sharon I."/>
            <person name="Castelle C.J."/>
            <person name="Singh A."/>
            <person name="Wilkins M.J."/>
            <person name="Williams K.H."/>
            <person name="Banfield J.F."/>
        </authorList>
    </citation>
    <scope>NUCLEOTIDE SEQUENCE [LARGE SCALE GENOMIC DNA]</scope>
</reference>
<organism evidence="7 8">
    <name type="scientific">candidate division WS6 bacterium GW2011_GWF1_35_23</name>
    <dbReference type="NCBI Taxonomy" id="1619097"/>
    <lineage>
        <taxon>Bacteria</taxon>
        <taxon>Candidatus Dojkabacteria</taxon>
    </lineage>
</organism>
<dbReference type="PANTHER" id="PTHR12934">
    <property type="entry name" value="50S RIBOSOMAL PROTEIN L15"/>
    <property type="match status" value="1"/>
</dbReference>
<comment type="similarity">
    <text evidence="1 4">Belongs to the universal ribosomal protein uL15 family.</text>
</comment>
<keyword evidence="3 4" id="KW-0687">Ribonucleoprotein</keyword>
<dbReference type="SUPFAM" id="SSF52080">
    <property type="entry name" value="Ribosomal proteins L15p and L18e"/>
    <property type="match status" value="1"/>
</dbReference>
<keyword evidence="4" id="KW-0694">RNA-binding</keyword>
<accession>A0A0G0C8M5</accession>
<protein>
    <recommendedName>
        <fullName evidence="4">Large ribosomal subunit protein uL15</fullName>
    </recommendedName>
</protein>
<comment type="function">
    <text evidence="4">Binds to the 23S rRNA.</text>
</comment>
<proteinExistence type="inferred from homology"/>
<dbReference type="GO" id="GO:0006412">
    <property type="term" value="P:translation"/>
    <property type="evidence" value="ECO:0007669"/>
    <property type="project" value="UniProtKB-UniRule"/>
</dbReference>
<dbReference type="InterPro" id="IPR005749">
    <property type="entry name" value="Ribosomal_uL15_bac-type"/>
</dbReference>
<dbReference type="Proteomes" id="UP000034816">
    <property type="component" value="Unassembled WGS sequence"/>
</dbReference>
<name>A0A0G0C8M5_9BACT</name>
<dbReference type="GO" id="GO:0019843">
    <property type="term" value="F:rRNA binding"/>
    <property type="evidence" value="ECO:0007669"/>
    <property type="project" value="UniProtKB-UniRule"/>
</dbReference>
<keyword evidence="4" id="KW-0699">rRNA-binding</keyword>
<dbReference type="EMBL" id="LBQH01000003">
    <property type="protein sequence ID" value="KKP78109.1"/>
    <property type="molecule type" value="Genomic_DNA"/>
</dbReference>
<dbReference type="GO" id="GO:0022625">
    <property type="term" value="C:cytosolic large ribosomal subunit"/>
    <property type="evidence" value="ECO:0007669"/>
    <property type="project" value="TreeGrafter"/>
</dbReference>
<comment type="subunit">
    <text evidence="4">Part of the 50S ribosomal subunit.</text>
</comment>
<dbReference type="PANTHER" id="PTHR12934:SF11">
    <property type="entry name" value="LARGE RIBOSOMAL SUBUNIT PROTEIN UL15M"/>
    <property type="match status" value="1"/>
</dbReference>
<evidence type="ECO:0000313" key="8">
    <source>
        <dbReference type="Proteomes" id="UP000034816"/>
    </source>
</evidence>
<feature type="compositionally biased region" description="Gly residues" evidence="5">
    <location>
        <begin position="27"/>
        <end position="36"/>
    </location>
</feature>
<dbReference type="NCBIfam" id="TIGR01071">
    <property type="entry name" value="rplO_bact"/>
    <property type="match status" value="1"/>
</dbReference>
<evidence type="ECO:0000256" key="4">
    <source>
        <dbReference type="HAMAP-Rule" id="MF_01341"/>
    </source>
</evidence>
<keyword evidence="2 4" id="KW-0689">Ribosomal protein</keyword>
<dbReference type="GO" id="GO:0003735">
    <property type="term" value="F:structural constituent of ribosome"/>
    <property type="evidence" value="ECO:0007669"/>
    <property type="project" value="InterPro"/>
</dbReference>
<evidence type="ECO:0000259" key="6">
    <source>
        <dbReference type="Pfam" id="PF00828"/>
    </source>
</evidence>
<sequence length="148" mass="16084">MKLETMIKRKARVMKAKRIGRGYGSGVGGHTVGRGAKGQKSRSGHKSLISFEGGNVPFYRRMPKYKGFNNKFKVENAAVNVFVLEESYKDGETVTVESLKEKGIVRKNAAAVKILGNGDLKKKLVIEGIALVSSSAREKIEKAGGSIK</sequence>
<evidence type="ECO:0000256" key="1">
    <source>
        <dbReference type="ARBA" id="ARBA00007320"/>
    </source>
</evidence>
<dbReference type="PATRIC" id="fig|1619097.3.peg.36"/>
<gene>
    <name evidence="4" type="primary">rplO</name>
    <name evidence="7" type="ORF">UR73_C0003G0004</name>
</gene>
<dbReference type="Gene3D" id="3.100.10.10">
    <property type="match status" value="1"/>
</dbReference>
<evidence type="ECO:0000256" key="2">
    <source>
        <dbReference type="ARBA" id="ARBA00022980"/>
    </source>
</evidence>
<feature type="region of interest" description="Disordered" evidence="5">
    <location>
        <begin position="27"/>
        <end position="46"/>
    </location>
</feature>
<evidence type="ECO:0000256" key="3">
    <source>
        <dbReference type="ARBA" id="ARBA00023274"/>
    </source>
</evidence>
<feature type="domain" description="Large ribosomal subunit protein uL15/eL18" evidence="6">
    <location>
        <begin position="79"/>
        <end position="147"/>
    </location>
</feature>
<dbReference type="HAMAP" id="MF_01341">
    <property type="entry name" value="Ribosomal_uL15"/>
    <property type="match status" value="1"/>
</dbReference>
<dbReference type="InterPro" id="IPR036227">
    <property type="entry name" value="Ribosomal_uL15/eL18_sf"/>
</dbReference>
<dbReference type="AlphaFoldDB" id="A0A0G0C8M5"/>
<comment type="caution">
    <text evidence="7">The sequence shown here is derived from an EMBL/GenBank/DDBJ whole genome shotgun (WGS) entry which is preliminary data.</text>
</comment>
<dbReference type="InterPro" id="IPR021131">
    <property type="entry name" value="Ribosomal_uL15/eL18"/>
</dbReference>
<dbReference type="InterPro" id="IPR030878">
    <property type="entry name" value="Ribosomal_uL15"/>
</dbReference>
<dbReference type="Pfam" id="PF00828">
    <property type="entry name" value="Ribosomal_L27A"/>
    <property type="match status" value="1"/>
</dbReference>
<evidence type="ECO:0000313" key="7">
    <source>
        <dbReference type="EMBL" id="KKP78109.1"/>
    </source>
</evidence>
<evidence type="ECO:0000256" key="5">
    <source>
        <dbReference type="SAM" id="MobiDB-lite"/>
    </source>
</evidence>